<dbReference type="EMBL" id="CP070496">
    <property type="protein sequence ID" value="QSB06751.1"/>
    <property type="molecule type" value="Genomic_DNA"/>
</dbReference>
<gene>
    <name evidence="1" type="ORF">JQS30_07645</name>
</gene>
<sequence>MRPRIRLTRSANTTVSLAANRHRFGLHTWGANVKPDKYYGRFLNENDYFYLYGSARGDSIEIMRTETRTDKPIGRAYLTPKGGWWIQWYVFGPAAEGLTRFRANFLLHLSENHDL</sequence>
<accession>A0A895XM52</accession>
<dbReference type="KEGG" id="nav:JQS30_07645"/>
<reference evidence="1" key="1">
    <citation type="submission" date="2021-02" db="EMBL/GenBank/DDBJ databases">
        <title>Natronoglycomyces albus gen. nov., sp. nov, a haloalkaliphilic actinobacterium from a soda solonchak soil.</title>
        <authorList>
            <person name="Sorokin D.Y."/>
            <person name="Khijniak T.V."/>
            <person name="Zakharycheva A.P."/>
            <person name="Boueva O.V."/>
            <person name="Ariskina E.V."/>
            <person name="Hahnke R.L."/>
            <person name="Bunk B."/>
            <person name="Sproer C."/>
            <person name="Schumann P."/>
            <person name="Evtushenko L.I."/>
            <person name="Kublanov I.V."/>
        </authorList>
    </citation>
    <scope>NUCLEOTIDE SEQUENCE</scope>
    <source>
        <strain evidence="1">DSM 106290</strain>
    </source>
</reference>
<protein>
    <submittedName>
        <fullName evidence="1">Uncharacterized protein</fullName>
    </submittedName>
</protein>
<dbReference type="RefSeq" id="WP_213172760.1">
    <property type="nucleotide sequence ID" value="NZ_CP070496.1"/>
</dbReference>
<evidence type="ECO:0000313" key="2">
    <source>
        <dbReference type="Proteomes" id="UP000662939"/>
    </source>
</evidence>
<dbReference type="Proteomes" id="UP000662939">
    <property type="component" value="Chromosome"/>
</dbReference>
<evidence type="ECO:0000313" key="1">
    <source>
        <dbReference type="EMBL" id="QSB06751.1"/>
    </source>
</evidence>
<organism evidence="1 2">
    <name type="scientific">Natronoglycomyces albus</name>
    <dbReference type="NCBI Taxonomy" id="2811108"/>
    <lineage>
        <taxon>Bacteria</taxon>
        <taxon>Bacillati</taxon>
        <taxon>Actinomycetota</taxon>
        <taxon>Actinomycetes</taxon>
        <taxon>Glycomycetales</taxon>
        <taxon>Glycomycetaceae</taxon>
        <taxon>Natronoglycomyces</taxon>
    </lineage>
</organism>
<keyword evidence="2" id="KW-1185">Reference proteome</keyword>
<name>A0A895XM52_9ACTN</name>
<dbReference type="AlphaFoldDB" id="A0A895XM52"/>
<proteinExistence type="predicted"/>